<dbReference type="InterPro" id="IPR005135">
    <property type="entry name" value="Endo/exonuclease/phosphatase"/>
</dbReference>
<evidence type="ECO:0000259" key="1">
    <source>
        <dbReference type="Pfam" id="PF03372"/>
    </source>
</evidence>
<feature type="domain" description="Endonuclease/exonuclease/phosphatase" evidence="1">
    <location>
        <begin position="4"/>
        <end position="224"/>
    </location>
</feature>
<dbReference type="Gene3D" id="3.60.10.10">
    <property type="entry name" value="Endonuclease/exonuclease/phosphatase"/>
    <property type="match status" value="1"/>
</dbReference>
<comment type="caution">
    <text evidence="2">The sequence shown here is derived from an EMBL/GenBank/DDBJ whole genome shotgun (WGS) entry which is preliminary data.</text>
</comment>
<dbReference type="InterPro" id="IPR036691">
    <property type="entry name" value="Endo/exonu/phosph_ase_sf"/>
</dbReference>
<name>A0AAW1XXN1_RUBAR</name>
<gene>
    <name evidence="2" type="ORF">M0R45_017466</name>
</gene>
<proteinExistence type="predicted"/>
<protein>
    <recommendedName>
        <fullName evidence="1">Endonuclease/exonuclease/phosphatase domain-containing protein</fullName>
    </recommendedName>
</protein>
<organism evidence="2 3">
    <name type="scientific">Rubus argutus</name>
    <name type="common">Southern blackberry</name>
    <dbReference type="NCBI Taxonomy" id="59490"/>
    <lineage>
        <taxon>Eukaryota</taxon>
        <taxon>Viridiplantae</taxon>
        <taxon>Streptophyta</taxon>
        <taxon>Embryophyta</taxon>
        <taxon>Tracheophyta</taxon>
        <taxon>Spermatophyta</taxon>
        <taxon>Magnoliopsida</taxon>
        <taxon>eudicotyledons</taxon>
        <taxon>Gunneridae</taxon>
        <taxon>Pentapetalae</taxon>
        <taxon>rosids</taxon>
        <taxon>fabids</taxon>
        <taxon>Rosales</taxon>
        <taxon>Rosaceae</taxon>
        <taxon>Rosoideae</taxon>
        <taxon>Rosoideae incertae sedis</taxon>
        <taxon>Rubus</taxon>
    </lineage>
</organism>
<evidence type="ECO:0000313" key="2">
    <source>
        <dbReference type="EMBL" id="KAK9940825.1"/>
    </source>
</evidence>
<dbReference type="PANTHER" id="PTHR35218">
    <property type="entry name" value="RNASE H DOMAIN-CONTAINING PROTEIN"/>
    <property type="match status" value="1"/>
</dbReference>
<dbReference type="PANTHER" id="PTHR35218:SF9">
    <property type="entry name" value="ENDONUCLEASE_EXONUCLEASE_PHOSPHATASE DOMAIN-CONTAINING PROTEIN"/>
    <property type="match status" value="1"/>
</dbReference>
<dbReference type="AlphaFoldDB" id="A0AAW1XXN1"/>
<dbReference type="SUPFAM" id="SSF56219">
    <property type="entry name" value="DNase I-like"/>
    <property type="match status" value="1"/>
</dbReference>
<reference evidence="2 3" key="1">
    <citation type="journal article" date="2023" name="G3 (Bethesda)">
        <title>A chromosome-length genome assembly and annotation of blackberry (Rubus argutus, cv. 'Hillquist').</title>
        <authorList>
            <person name="Bruna T."/>
            <person name="Aryal R."/>
            <person name="Dudchenko O."/>
            <person name="Sargent D.J."/>
            <person name="Mead D."/>
            <person name="Buti M."/>
            <person name="Cavallini A."/>
            <person name="Hytonen T."/>
            <person name="Andres J."/>
            <person name="Pham M."/>
            <person name="Weisz D."/>
            <person name="Mascagni F."/>
            <person name="Usai G."/>
            <person name="Natali L."/>
            <person name="Bassil N."/>
            <person name="Fernandez G.E."/>
            <person name="Lomsadze A."/>
            <person name="Armour M."/>
            <person name="Olukolu B."/>
            <person name="Poorten T."/>
            <person name="Britton C."/>
            <person name="Davik J."/>
            <person name="Ashrafi H."/>
            <person name="Aiden E.L."/>
            <person name="Borodovsky M."/>
            <person name="Worthington M."/>
        </authorList>
    </citation>
    <scope>NUCLEOTIDE SEQUENCE [LARGE SCALE GENOMIC DNA]</scope>
    <source>
        <strain evidence="2">PI 553951</strain>
    </source>
</reference>
<dbReference type="Proteomes" id="UP001457282">
    <property type="component" value="Unassembled WGS sequence"/>
</dbReference>
<dbReference type="EMBL" id="JBEDUW010000003">
    <property type="protein sequence ID" value="KAK9940825.1"/>
    <property type="molecule type" value="Genomic_DNA"/>
</dbReference>
<sequence length="269" mass="30118">MDVLSWNCRGVNMGPKIFALKDLVSKARPSIVFLCETKIANLEDFRKLARTLADLGFPHAEEVLSEGRSGGLALFWGANVKLQVRSKSVRFIDAEVGGGPGEPRWRLSSFYGHPTTSLRYLSWQAIRDLSDDDSLPWVILGDFNEVLHSDEKQAGSRRSEHQMRGFREVVGYADLVDLGFVGSKFTWSNMHTKLRLDRALATTSWSDIFPRTRVSVLPPSVSDHSPLLLQASVNPIVIHQGFHRFRLRVTGCNIQSVIRWLIGGKTAST</sequence>
<dbReference type="GO" id="GO:0003824">
    <property type="term" value="F:catalytic activity"/>
    <property type="evidence" value="ECO:0007669"/>
    <property type="project" value="InterPro"/>
</dbReference>
<evidence type="ECO:0000313" key="3">
    <source>
        <dbReference type="Proteomes" id="UP001457282"/>
    </source>
</evidence>
<accession>A0AAW1XXN1</accession>
<dbReference type="Pfam" id="PF03372">
    <property type="entry name" value="Exo_endo_phos"/>
    <property type="match status" value="1"/>
</dbReference>
<keyword evidence="3" id="KW-1185">Reference proteome</keyword>